<keyword evidence="3" id="KW-0547">Nucleotide-binding</keyword>
<accession>A0A0T5P417</accession>
<dbReference type="GO" id="GO:0005324">
    <property type="term" value="F:long-chain fatty acid transmembrane transporter activity"/>
    <property type="evidence" value="ECO:0007669"/>
    <property type="project" value="TreeGrafter"/>
</dbReference>
<dbReference type="PROSITE" id="PS00455">
    <property type="entry name" value="AMP_BINDING"/>
    <property type="match status" value="1"/>
</dbReference>
<evidence type="ECO:0000259" key="5">
    <source>
        <dbReference type="Pfam" id="PF00501"/>
    </source>
</evidence>
<comment type="similarity">
    <text evidence="1">Belongs to the ATP-dependent AMP-binding enzyme family.</text>
</comment>
<dbReference type="KEGG" id="rid:RIdsm_02210"/>
<dbReference type="GO" id="GO:0018858">
    <property type="term" value="F:benzoate-CoA ligase activity"/>
    <property type="evidence" value="ECO:0007669"/>
    <property type="project" value="UniProtKB-EC"/>
</dbReference>
<proteinExistence type="inferred from homology"/>
<evidence type="ECO:0000259" key="6">
    <source>
        <dbReference type="Pfam" id="PF13193"/>
    </source>
</evidence>
<dbReference type="RefSeq" id="WP_057819408.1">
    <property type="nucleotide sequence ID" value="NZ_CP031598.1"/>
</dbReference>
<organism evidence="7 9">
    <name type="scientific">Roseovarius indicus</name>
    <dbReference type="NCBI Taxonomy" id="540747"/>
    <lineage>
        <taxon>Bacteria</taxon>
        <taxon>Pseudomonadati</taxon>
        <taxon>Pseudomonadota</taxon>
        <taxon>Alphaproteobacteria</taxon>
        <taxon>Rhodobacterales</taxon>
        <taxon>Roseobacteraceae</taxon>
        <taxon>Roseovarius</taxon>
    </lineage>
</organism>
<dbReference type="InterPro" id="IPR020845">
    <property type="entry name" value="AMP-binding_CS"/>
</dbReference>
<feature type="domain" description="AMP-dependent synthetase/ligase" evidence="5">
    <location>
        <begin position="18"/>
        <end position="381"/>
    </location>
</feature>
<evidence type="ECO:0000256" key="2">
    <source>
        <dbReference type="ARBA" id="ARBA00022598"/>
    </source>
</evidence>
<evidence type="ECO:0000313" key="10">
    <source>
        <dbReference type="Proteomes" id="UP000325785"/>
    </source>
</evidence>
<dbReference type="AlphaFoldDB" id="A0A0T5P417"/>
<keyword evidence="2 8" id="KW-0436">Ligase</keyword>
<feature type="domain" description="AMP-binding enzyme C-terminal" evidence="6">
    <location>
        <begin position="431"/>
        <end position="506"/>
    </location>
</feature>
<reference evidence="7 9" key="1">
    <citation type="submission" date="2015-04" db="EMBL/GenBank/DDBJ databases">
        <title>The draft genome sequence of Roseovarius indicus B108T.</title>
        <authorList>
            <person name="Li G."/>
            <person name="Lai Q."/>
            <person name="Shao Z."/>
            <person name="Yan P."/>
        </authorList>
    </citation>
    <scope>NUCLEOTIDE SEQUENCE [LARGE SCALE GENOMIC DNA]</scope>
    <source>
        <strain evidence="7 9">B108</strain>
    </source>
</reference>
<dbReference type="Proteomes" id="UP000051401">
    <property type="component" value="Unassembled WGS sequence"/>
</dbReference>
<evidence type="ECO:0000256" key="4">
    <source>
        <dbReference type="ARBA" id="ARBA00022840"/>
    </source>
</evidence>
<dbReference type="InterPro" id="IPR000873">
    <property type="entry name" value="AMP-dep_synth/lig_dom"/>
</dbReference>
<dbReference type="GO" id="GO:0005886">
    <property type="term" value="C:plasma membrane"/>
    <property type="evidence" value="ECO:0007669"/>
    <property type="project" value="TreeGrafter"/>
</dbReference>
<gene>
    <name evidence="8" type="primary">hbaA_2</name>
    <name evidence="8" type="ORF">RIdsm_02210</name>
    <name evidence="7" type="ORF">XM52_21490</name>
</gene>
<protein>
    <submittedName>
        <fullName evidence="8">4-hydroxybenzoate--CoA/benzoate--CoA ligase</fullName>
        <ecNumber evidence="8">6.2.1.25</ecNumber>
    </submittedName>
</protein>
<dbReference type="PANTHER" id="PTHR43107:SF15">
    <property type="entry name" value="FATTY ACID TRANSPORT PROTEIN 3, ISOFORM A"/>
    <property type="match status" value="1"/>
</dbReference>
<evidence type="ECO:0000256" key="1">
    <source>
        <dbReference type="ARBA" id="ARBA00006432"/>
    </source>
</evidence>
<dbReference type="OrthoDB" id="7315605at2"/>
<dbReference type="Gene3D" id="3.40.50.12780">
    <property type="entry name" value="N-terminal domain of ligase-like"/>
    <property type="match status" value="1"/>
</dbReference>
<dbReference type="GO" id="GO:0005524">
    <property type="term" value="F:ATP binding"/>
    <property type="evidence" value="ECO:0007669"/>
    <property type="project" value="UniProtKB-KW"/>
</dbReference>
<dbReference type="GO" id="GO:0044539">
    <property type="term" value="P:long-chain fatty acid import into cell"/>
    <property type="evidence" value="ECO:0007669"/>
    <property type="project" value="TreeGrafter"/>
</dbReference>
<evidence type="ECO:0000313" key="9">
    <source>
        <dbReference type="Proteomes" id="UP000051401"/>
    </source>
</evidence>
<dbReference type="Proteomes" id="UP000325785">
    <property type="component" value="Chromosome"/>
</dbReference>
<dbReference type="EMBL" id="LAXI01000018">
    <property type="protein sequence ID" value="KRS15868.1"/>
    <property type="molecule type" value="Genomic_DNA"/>
</dbReference>
<dbReference type="PATRIC" id="fig|540747.5.peg.2067"/>
<reference evidence="8 10" key="2">
    <citation type="submission" date="2018-08" db="EMBL/GenBank/DDBJ databases">
        <title>Genetic Globetrotter - A new plasmid hitch-hiking vast phylogenetic and geographic distances.</title>
        <authorList>
            <person name="Vollmers J."/>
            <person name="Petersen J."/>
        </authorList>
    </citation>
    <scope>NUCLEOTIDE SEQUENCE [LARGE SCALE GENOMIC DNA]</scope>
    <source>
        <strain evidence="8 10">DSM 26383</strain>
    </source>
</reference>
<dbReference type="Pfam" id="PF13193">
    <property type="entry name" value="AMP-binding_C"/>
    <property type="match status" value="1"/>
</dbReference>
<dbReference type="InterPro" id="IPR025110">
    <property type="entry name" value="AMP-bd_C"/>
</dbReference>
<dbReference type="Pfam" id="PF00501">
    <property type="entry name" value="AMP-binding"/>
    <property type="match status" value="1"/>
</dbReference>
<dbReference type="STRING" id="540747.SAMN04488031_11473"/>
<keyword evidence="4" id="KW-0067">ATP-binding</keyword>
<name>A0A0T5P417_9RHOB</name>
<sequence length="530" mass="59262">MAAPDDPLRERDLASVLARRIADRPDKPWIVTPEKSYTYAEIGARSGRLAKGISGLGTAPGETMLSMLPDGIEVVDLWCALARIGIIEVPLNNHYLGEILAYMINDALAREMVIHTQFLDRLVPIAGKLEHLQRLVVTGEGEVPAEVRERFDIVSLQDLYADTEWSGAGPRYNDVQAVMYTSGTTGPSKGAMMTHAHVYEYAYGVTEMLELRESDVYFAPIPLFHIAGKFAVVYASCIAGCTAIVQGGFHTDSYWDDIRRHGATVSFLLGAMASFLYRQPEREEDADTPLERMLMVPLIADVEAFKDRFGCLVSTTWGGTEMNCPTRSGFDLHDNKTCGRVQEDRFEVILVDEDDEEVPHGTPGEALVRAKRPWITSAGYWNHPDWTAKAWRNQWLHTGDMLVRDEAGNFAFVDRVKDAIRRRGENISSMEVEQQVTAHPSVLECAVIPVDSDDTEQEVMAVVVLKPGTAWAPDELAAFLKERLPSFMVPRYLEQAEALPKTQTGKIQKFPLREQGITENTWDRNASSRR</sequence>
<dbReference type="SUPFAM" id="SSF56801">
    <property type="entry name" value="Acetyl-CoA synthetase-like"/>
    <property type="match status" value="1"/>
</dbReference>
<dbReference type="EMBL" id="CP031598">
    <property type="protein sequence ID" value="QEW26411.1"/>
    <property type="molecule type" value="Genomic_DNA"/>
</dbReference>
<evidence type="ECO:0000313" key="7">
    <source>
        <dbReference type="EMBL" id="KRS15868.1"/>
    </source>
</evidence>
<dbReference type="GO" id="GO:0004467">
    <property type="term" value="F:long-chain fatty acid-CoA ligase activity"/>
    <property type="evidence" value="ECO:0007669"/>
    <property type="project" value="TreeGrafter"/>
</dbReference>
<evidence type="ECO:0000313" key="8">
    <source>
        <dbReference type="EMBL" id="QEW26411.1"/>
    </source>
</evidence>
<evidence type="ECO:0000256" key="3">
    <source>
        <dbReference type="ARBA" id="ARBA00022741"/>
    </source>
</evidence>
<dbReference type="EC" id="6.2.1.25" evidence="8"/>
<keyword evidence="9" id="KW-1185">Reference proteome</keyword>
<dbReference type="Gene3D" id="3.30.300.30">
    <property type="match status" value="1"/>
</dbReference>
<dbReference type="InterPro" id="IPR045851">
    <property type="entry name" value="AMP-bd_C_sf"/>
</dbReference>
<dbReference type="PANTHER" id="PTHR43107">
    <property type="entry name" value="LONG-CHAIN FATTY ACID TRANSPORT PROTEIN"/>
    <property type="match status" value="1"/>
</dbReference>
<dbReference type="InterPro" id="IPR042099">
    <property type="entry name" value="ANL_N_sf"/>
</dbReference>